<dbReference type="PANTHER" id="PTHR23232">
    <property type="entry name" value="KRAB DOMAIN C2H2 ZINC FINGER"/>
    <property type="match status" value="1"/>
</dbReference>
<dbReference type="Gene3D" id="6.10.140.140">
    <property type="match status" value="1"/>
</dbReference>
<dbReference type="InParanoid" id="A0A6P8PGH7"/>
<dbReference type="CDD" id="cd07765">
    <property type="entry name" value="KRAB_A-box"/>
    <property type="match status" value="1"/>
</dbReference>
<dbReference type="PANTHER" id="PTHR23232:SF118">
    <property type="entry name" value="ZINC FINGER PROTEIN 746"/>
    <property type="match status" value="1"/>
</dbReference>
<dbReference type="Proteomes" id="UP000515159">
    <property type="component" value="Chromosome 2"/>
</dbReference>
<feature type="domain" description="KRAB" evidence="2">
    <location>
        <begin position="11"/>
        <end position="82"/>
    </location>
</feature>
<name>A0A6P8PGH7_GEOSA</name>
<accession>A0A6P8PGH7</accession>
<dbReference type="InterPro" id="IPR036051">
    <property type="entry name" value="KRAB_dom_sf"/>
</dbReference>
<dbReference type="Pfam" id="PF01352">
    <property type="entry name" value="KRAB"/>
    <property type="match status" value="1"/>
</dbReference>
<keyword evidence="3" id="KW-1185">Reference proteome</keyword>
<feature type="compositionally biased region" description="Polar residues" evidence="1">
    <location>
        <begin position="238"/>
        <end position="255"/>
    </location>
</feature>
<dbReference type="InterPro" id="IPR001909">
    <property type="entry name" value="KRAB"/>
</dbReference>
<dbReference type="GO" id="GO:0006355">
    <property type="term" value="P:regulation of DNA-templated transcription"/>
    <property type="evidence" value="ECO:0007669"/>
    <property type="project" value="InterPro"/>
</dbReference>
<evidence type="ECO:0000256" key="1">
    <source>
        <dbReference type="SAM" id="MobiDB-lite"/>
    </source>
</evidence>
<dbReference type="RefSeq" id="XP_033787877.1">
    <property type="nucleotide sequence ID" value="XM_033931986.1"/>
</dbReference>
<feature type="region of interest" description="Disordered" evidence="1">
    <location>
        <begin position="234"/>
        <end position="255"/>
    </location>
</feature>
<sequence length="663" mass="75730">MAAGRAGQVPLTFDDVAVYFSFDEWRKLEDWQKELYKTTMQENYDSLESLGFAMKKPEVVSRIEQGEEPWVMENAGSSISGTNTILTILERLEKRMARIEHHQILFLTHLFKHLKPAATLEKDKEPVLSVANLDRRKRTVQEDRRKRTVQEVRRVMLGRQKRVKLQKPSVCIEPVQRVMMLRKEQEINRGVMDKTYQEDKMERCTMNYGNVDKSSASHNALDLSKTDFYNKLDHSSTKRNSVGQNSLGHNTSGNVSVDHTAKSWISKTHTARTHSSTRYNSRGRSSIKYNTKVHSSIDNSFKGFISKAHSMKSHNSTGLNSTGLSSIENHGRYSSFMDHKFLDCASIDHSTKRHSSIYSTTIAHSTANHNIKSFSPVSHKIISHRSKNKNGMDSNDQNTLSGSSIEYNLGLNSMDQNSTDHNNVNQSSMSHCLVDHRNTELNNMGQRPIKQKTFKKEQEEHLVYPSLVNDDYSAGTETSLMNRSRCMPTEICQDNKTNISPLKEDTPVTKEIPQKISTPVLANIIRMPAKLRRLSQKKQSKLGVRASLAYKMNRICLPDIEMCNVSKERVRELYIGSQGSLLRFAGWIFRSLVPLQTYKQWCHVANFTGTNGKMAIPNNVKSKLMELVEENFGTTNMREKQQIRDGVNNQLRNPRKTDFHPGL</sequence>
<dbReference type="InterPro" id="IPR050169">
    <property type="entry name" value="Krueppel_C2H2_ZnF"/>
</dbReference>
<proteinExistence type="predicted"/>
<dbReference type="SUPFAM" id="SSF109640">
    <property type="entry name" value="KRAB domain (Kruppel-associated box)"/>
    <property type="match status" value="1"/>
</dbReference>
<evidence type="ECO:0000259" key="2">
    <source>
        <dbReference type="PROSITE" id="PS50805"/>
    </source>
</evidence>
<dbReference type="GeneID" id="117354440"/>
<reference evidence="4" key="1">
    <citation type="submission" date="2025-08" db="UniProtKB">
        <authorList>
            <consortium name="RefSeq"/>
        </authorList>
    </citation>
    <scope>IDENTIFICATION</scope>
</reference>
<evidence type="ECO:0000313" key="4">
    <source>
        <dbReference type="RefSeq" id="XP_033787877.1"/>
    </source>
</evidence>
<organism evidence="3 4">
    <name type="scientific">Geotrypetes seraphini</name>
    <name type="common">Gaboon caecilian</name>
    <name type="synonym">Caecilia seraphini</name>
    <dbReference type="NCBI Taxonomy" id="260995"/>
    <lineage>
        <taxon>Eukaryota</taxon>
        <taxon>Metazoa</taxon>
        <taxon>Chordata</taxon>
        <taxon>Craniata</taxon>
        <taxon>Vertebrata</taxon>
        <taxon>Euteleostomi</taxon>
        <taxon>Amphibia</taxon>
        <taxon>Gymnophiona</taxon>
        <taxon>Geotrypetes</taxon>
    </lineage>
</organism>
<dbReference type="SMART" id="SM00349">
    <property type="entry name" value="KRAB"/>
    <property type="match status" value="1"/>
</dbReference>
<dbReference type="OrthoDB" id="9892686at2759"/>
<dbReference type="PROSITE" id="PS50805">
    <property type="entry name" value="KRAB"/>
    <property type="match status" value="1"/>
</dbReference>
<dbReference type="AlphaFoldDB" id="A0A6P8PGH7"/>
<gene>
    <name evidence="4" type="primary">LOC117354440</name>
</gene>
<dbReference type="KEGG" id="gsh:117354440"/>
<protein>
    <submittedName>
        <fullName evidence="4">Zinc finger protein 354A-like isoform X1</fullName>
    </submittedName>
</protein>
<evidence type="ECO:0000313" key="3">
    <source>
        <dbReference type="Proteomes" id="UP000515159"/>
    </source>
</evidence>